<name>A0A3M6TZX2_POCDA</name>
<dbReference type="Proteomes" id="UP000275408">
    <property type="component" value="Unassembled WGS sequence"/>
</dbReference>
<dbReference type="EMBL" id="RCHS01002515">
    <property type="protein sequence ID" value="RMX46963.1"/>
    <property type="molecule type" value="Genomic_DNA"/>
</dbReference>
<feature type="non-terminal residue" evidence="1">
    <location>
        <position position="222"/>
    </location>
</feature>
<evidence type="ECO:0000313" key="2">
    <source>
        <dbReference type="Proteomes" id="UP000275408"/>
    </source>
</evidence>
<evidence type="ECO:0000313" key="1">
    <source>
        <dbReference type="EMBL" id="RMX46963.1"/>
    </source>
</evidence>
<accession>A0A3M6TZX2</accession>
<keyword evidence="2" id="KW-1185">Reference proteome</keyword>
<comment type="caution">
    <text evidence="1">The sequence shown here is derived from an EMBL/GenBank/DDBJ whole genome shotgun (WGS) entry which is preliminary data.</text>
</comment>
<proteinExistence type="predicted"/>
<sequence length="222" mass="24284">MMRIVWETARRIANEILLYHYFSDTLLDLLSKLLHIVKTPLVMSSVVMVEPLNIHMLTLVEISLVMSSVVTVEPLNIHMLTLVEISLLMSSVVMVEPVNIHLLTLVEISLVMSSMVMVEPVNIHLLTLVETSLVMSSVVMVEPVNIHLLTLIELSLALMLLLKCIKAINLKIILTLSKKQGISLSSKSALGGIGGGAFKELDFFFGGSKGTSGTLVSRPSPV</sequence>
<dbReference type="AlphaFoldDB" id="A0A3M6TZX2"/>
<reference evidence="1 2" key="1">
    <citation type="journal article" date="2018" name="Sci. Rep.">
        <title>Comparative analysis of the Pocillopora damicornis genome highlights role of immune system in coral evolution.</title>
        <authorList>
            <person name="Cunning R."/>
            <person name="Bay R.A."/>
            <person name="Gillette P."/>
            <person name="Baker A.C."/>
            <person name="Traylor-Knowles N."/>
        </authorList>
    </citation>
    <scope>NUCLEOTIDE SEQUENCE [LARGE SCALE GENOMIC DNA]</scope>
    <source>
        <strain evidence="1">RSMAS</strain>
        <tissue evidence="1">Whole animal</tissue>
    </source>
</reference>
<organism evidence="1 2">
    <name type="scientific">Pocillopora damicornis</name>
    <name type="common">Cauliflower coral</name>
    <name type="synonym">Millepora damicornis</name>
    <dbReference type="NCBI Taxonomy" id="46731"/>
    <lineage>
        <taxon>Eukaryota</taxon>
        <taxon>Metazoa</taxon>
        <taxon>Cnidaria</taxon>
        <taxon>Anthozoa</taxon>
        <taxon>Hexacorallia</taxon>
        <taxon>Scleractinia</taxon>
        <taxon>Astrocoeniina</taxon>
        <taxon>Pocilloporidae</taxon>
        <taxon>Pocillopora</taxon>
    </lineage>
</organism>
<gene>
    <name evidence="1" type="ORF">pdam_00011947</name>
</gene>
<protein>
    <submittedName>
        <fullName evidence="1">Uncharacterized protein</fullName>
    </submittedName>
</protein>